<accession>A0A1I7XQ72</accession>
<keyword evidence="10 15" id="KW-0443">Lipid metabolism</keyword>
<dbReference type="Proteomes" id="UP000095283">
    <property type="component" value="Unplaced"/>
</dbReference>
<feature type="domain" description="Mvd1 C-terminal" evidence="17">
    <location>
        <begin position="228"/>
        <end position="330"/>
    </location>
</feature>
<evidence type="ECO:0000256" key="3">
    <source>
        <dbReference type="ARBA" id="ARBA00012296"/>
    </source>
</evidence>
<dbReference type="Gene3D" id="3.30.70.890">
    <property type="entry name" value="GHMP kinase, C-terminal domain"/>
    <property type="match status" value="2"/>
</dbReference>
<evidence type="ECO:0000256" key="6">
    <source>
        <dbReference type="ARBA" id="ARBA00022741"/>
    </source>
</evidence>
<evidence type="ECO:0000256" key="13">
    <source>
        <dbReference type="ARBA" id="ARBA00023239"/>
    </source>
</evidence>
<dbReference type="GO" id="GO:0005524">
    <property type="term" value="F:ATP binding"/>
    <property type="evidence" value="ECO:0007669"/>
    <property type="project" value="UniProtKB-UniRule"/>
</dbReference>
<evidence type="ECO:0000256" key="11">
    <source>
        <dbReference type="ARBA" id="ARBA00023166"/>
    </source>
</evidence>
<comment type="catalytic activity">
    <reaction evidence="14 15">
        <text>(R)-5-diphosphomevalonate + ATP = isopentenyl diphosphate + ADP + phosphate + CO2</text>
        <dbReference type="Rhea" id="RHEA:23732"/>
        <dbReference type="ChEBI" id="CHEBI:16526"/>
        <dbReference type="ChEBI" id="CHEBI:30616"/>
        <dbReference type="ChEBI" id="CHEBI:43474"/>
        <dbReference type="ChEBI" id="CHEBI:57557"/>
        <dbReference type="ChEBI" id="CHEBI:128769"/>
        <dbReference type="ChEBI" id="CHEBI:456216"/>
        <dbReference type="EC" id="4.1.1.33"/>
    </reaction>
</comment>
<feature type="transmembrane region" description="Helical" evidence="16">
    <location>
        <begin position="90"/>
        <end position="114"/>
    </location>
</feature>
<dbReference type="WBParaSite" id="Hba_19625">
    <property type="protein sequence ID" value="Hba_19625"/>
    <property type="gene ID" value="Hba_19625"/>
</dbReference>
<keyword evidence="19" id="KW-1185">Reference proteome</keyword>
<dbReference type="GO" id="GO:0019287">
    <property type="term" value="P:isopentenyl diphosphate biosynthetic process, mevalonate pathway"/>
    <property type="evidence" value="ECO:0007669"/>
    <property type="project" value="InterPro"/>
</dbReference>
<dbReference type="EC" id="4.1.1.33" evidence="3 15"/>
<dbReference type="AlphaFoldDB" id="A0A1I7XQ72"/>
<evidence type="ECO:0000259" key="18">
    <source>
        <dbReference type="Pfam" id="PF22700"/>
    </source>
</evidence>
<evidence type="ECO:0000256" key="7">
    <source>
        <dbReference type="ARBA" id="ARBA00022840"/>
    </source>
</evidence>
<keyword evidence="16" id="KW-1133">Transmembrane helix</keyword>
<evidence type="ECO:0000256" key="4">
    <source>
        <dbReference type="ARBA" id="ARBA00019335"/>
    </source>
</evidence>
<evidence type="ECO:0000259" key="17">
    <source>
        <dbReference type="Pfam" id="PF18376"/>
    </source>
</evidence>
<dbReference type="InterPro" id="IPR053859">
    <property type="entry name" value="MVD-like_N"/>
</dbReference>
<keyword evidence="5" id="KW-0444">Lipid biosynthesis</keyword>
<dbReference type="InterPro" id="IPR029765">
    <property type="entry name" value="Mev_diP_decarb"/>
</dbReference>
<keyword evidence="16" id="KW-0812">Transmembrane</keyword>
<organism evidence="19 20">
    <name type="scientific">Heterorhabditis bacteriophora</name>
    <name type="common">Entomopathogenic nematode worm</name>
    <dbReference type="NCBI Taxonomy" id="37862"/>
    <lineage>
        <taxon>Eukaryota</taxon>
        <taxon>Metazoa</taxon>
        <taxon>Ecdysozoa</taxon>
        <taxon>Nematoda</taxon>
        <taxon>Chromadorea</taxon>
        <taxon>Rhabditida</taxon>
        <taxon>Rhabditina</taxon>
        <taxon>Rhabditomorpha</taxon>
        <taxon>Strongyloidea</taxon>
        <taxon>Heterorhabditidae</taxon>
        <taxon>Heterorhabditis</taxon>
    </lineage>
</organism>
<comment type="function">
    <text evidence="1">Catalyzes the ATP dependent decarboxylation of (R)-5-diphosphomevalonate to form isopentenyl diphosphate (IPP). Functions in the mevalonate (MVA) pathway leading to isopentenyl diphosphate (IPP), a key precursor for the biosynthesis of isoprenoids and sterol synthesis.</text>
</comment>
<dbReference type="GO" id="GO:0005829">
    <property type="term" value="C:cytosol"/>
    <property type="evidence" value="ECO:0007669"/>
    <property type="project" value="InterPro"/>
</dbReference>
<reference evidence="20" key="1">
    <citation type="submission" date="2016-11" db="UniProtKB">
        <authorList>
            <consortium name="WormBaseParasite"/>
        </authorList>
    </citation>
    <scope>IDENTIFICATION</scope>
</reference>
<evidence type="ECO:0000313" key="20">
    <source>
        <dbReference type="WBParaSite" id="Hba_19625"/>
    </source>
</evidence>
<dbReference type="Pfam" id="PF22700">
    <property type="entry name" value="MVD-like_N"/>
    <property type="match status" value="1"/>
</dbReference>
<dbReference type="Pfam" id="PF18376">
    <property type="entry name" value="MDD_C"/>
    <property type="match status" value="2"/>
</dbReference>
<sequence>MDIKELRIEVQVPINIALIKYWGKRDEDLILPLNDSVSLNINNVFAKTLLRCVPSCTPDSVSINGEAVDLNKSVRFKRCFNVDSTTNFPVAAGLASSAAGFAAIAFAIGQLFSFSLKDVSRIARIGSGSACRSVFEGLVHWKAGIDASGSDCYVEQLFPANHWPELRAVIVIFNETKKETGSTAGMKATVKTSDLLKYRVEKVVPERIKRYLFYYLGFQYILKAKIFQYMSDASWEMIRLVHEMNHNDIKAAYTFDAGPNACIFLLQDHVAELLQLIHRRFIISSDIIDSLGFPINGGFLDVEQLRVPDKLETYSIKEIILSGVGFGPKLI</sequence>
<dbReference type="GO" id="GO:0016126">
    <property type="term" value="P:sterol biosynthetic process"/>
    <property type="evidence" value="ECO:0007669"/>
    <property type="project" value="UniProtKB-KW"/>
</dbReference>
<evidence type="ECO:0000256" key="15">
    <source>
        <dbReference type="PIRNR" id="PIRNR015950"/>
    </source>
</evidence>
<evidence type="ECO:0000256" key="2">
    <source>
        <dbReference type="ARBA" id="ARBA00008831"/>
    </source>
</evidence>
<evidence type="ECO:0000256" key="14">
    <source>
        <dbReference type="ARBA" id="ARBA00048154"/>
    </source>
</evidence>
<evidence type="ECO:0000256" key="9">
    <source>
        <dbReference type="ARBA" id="ARBA00023011"/>
    </source>
</evidence>
<proteinExistence type="inferred from homology"/>
<comment type="similarity">
    <text evidence="2 15">Belongs to the diphosphomevalonate decarboxylase family.</text>
</comment>
<keyword evidence="6 15" id="KW-0547">Nucleotide-binding</keyword>
<dbReference type="PANTHER" id="PTHR10977">
    <property type="entry name" value="DIPHOSPHOMEVALONATE DECARBOXYLASE"/>
    <property type="match status" value="1"/>
</dbReference>
<evidence type="ECO:0000256" key="8">
    <source>
        <dbReference type="ARBA" id="ARBA00022955"/>
    </source>
</evidence>
<evidence type="ECO:0000256" key="10">
    <source>
        <dbReference type="ARBA" id="ARBA00023098"/>
    </source>
</evidence>
<dbReference type="PIRSF" id="PIRSF015950">
    <property type="entry name" value="Mev_P_decrbx"/>
    <property type="match status" value="1"/>
</dbReference>
<keyword evidence="16" id="KW-0472">Membrane</keyword>
<keyword evidence="13 15" id="KW-0456">Lyase</keyword>
<dbReference type="Gene3D" id="3.30.230.10">
    <property type="match status" value="2"/>
</dbReference>
<dbReference type="InterPro" id="IPR041431">
    <property type="entry name" value="Mvd1_C"/>
</dbReference>
<keyword evidence="8" id="KW-0752">Steroid biosynthesis</keyword>
<keyword evidence="7 15" id="KW-0067">ATP-binding</keyword>
<evidence type="ECO:0000313" key="19">
    <source>
        <dbReference type="Proteomes" id="UP000095283"/>
    </source>
</evidence>
<protein>
    <recommendedName>
        <fullName evidence="4 15">Diphosphomevalonate decarboxylase</fullName>
        <ecNumber evidence="3 15">4.1.1.33</ecNumber>
    </recommendedName>
</protein>
<feature type="domain" description="Mvd1 C-terminal" evidence="17">
    <location>
        <begin position="168"/>
        <end position="210"/>
    </location>
</feature>
<name>A0A1I7XQ72_HETBA</name>
<dbReference type="SUPFAM" id="SSF55060">
    <property type="entry name" value="GHMP Kinase, C-terminal domain"/>
    <property type="match status" value="1"/>
</dbReference>
<dbReference type="InterPro" id="IPR036554">
    <property type="entry name" value="GHMP_kinase_C_sf"/>
</dbReference>
<dbReference type="NCBIfam" id="TIGR01240">
    <property type="entry name" value="mevDPdecarb"/>
    <property type="match status" value="1"/>
</dbReference>
<evidence type="ECO:0000256" key="5">
    <source>
        <dbReference type="ARBA" id="ARBA00022516"/>
    </source>
</evidence>
<dbReference type="InterPro" id="IPR014721">
    <property type="entry name" value="Ribsml_uS5_D2-typ_fold_subgr"/>
</dbReference>
<dbReference type="SUPFAM" id="SSF54211">
    <property type="entry name" value="Ribosomal protein S5 domain 2-like"/>
    <property type="match status" value="1"/>
</dbReference>
<keyword evidence="9" id="KW-0756">Sterol biosynthesis</keyword>
<evidence type="ECO:0000256" key="16">
    <source>
        <dbReference type="SAM" id="Phobius"/>
    </source>
</evidence>
<keyword evidence="11" id="KW-1207">Sterol metabolism</keyword>
<dbReference type="InterPro" id="IPR020568">
    <property type="entry name" value="Ribosomal_Su5_D2-typ_SF"/>
</dbReference>
<evidence type="ECO:0000256" key="1">
    <source>
        <dbReference type="ARBA" id="ARBA00003812"/>
    </source>
</evidence>
<feature type="domain" description="Diphosphomevalonate decarboxylase-like N-terminal" evidence="18">
    <location>
        <begin position="13"/>
        <end position="153"/>
    </location>
</feature>
<evidence type="ECO:0000256" key="12">
    <source>
        <dbReference type="ARBA" id="ARBA00023221"/>
    </source>
</evidence>
<dbReference type="PANTHER" id="PTHR10977:SF3">
    <property type="entry name" value="DIPHOSPHOMEVALONATE DECARBOXYLASE"/>
    <property type="match status" value="1"/>
</dbReference>
<keyword evidence="12" id="KW-0753">Steroid metabolism</keyword>
<dbReference type="InterPro" id="IPR005935">
    <property type="entry name" value="Mev_decarb"/>
</dbReference>
<dbReference type="GO" id="GO:0004163">
    <property type="term" value="F:diphosphomevalonate decarboxylase activity"/>
    <property type="evidence" value="ECO:0007669"/>
    <property type="project" value="UniProtKB-EC"/>
</dbReference>